<dbReference type="AlphaFoldDB" id="A0A382CKU6"/>
<dbReference type="EMBL" id="UINC01034998">
    <property type="protein sequence ID" value="SVB26700.1"/>
    <property type="molecule type" value="Genomic_DNA"/>
</dbReference>
<proteinExistence type="predicted"/>
<name>A0A382CKU6_9ZZZZ</name>
<reference evidence="1" key="1">
    <citation type="submission" date="2018-05" db="EMBL/GenBank/DDBJ databases">
        <authorList>
            <person name="Lanie J.A."/>
            <person name="Ng W.-L."/>
            <person name="Kazmierczak K.M."/>
            <person name="Andrzejewski T.M."/>
            <person name="Davidsen T.M."/>
            <person name="Wayne K.J."/>
            <person name="Tettelin H."/>
            <person name="Glass J.I."/>
            <person name="Rusch D."/>
            <person name="Podicherti R."/>
            <person name="Tsui H.-C.T."/>
            <person name="Winkler M.E."/>
        </authorList>
    </citation>
    <scope>NUCLEOTIDE SEQUENCE</scope>
</reference>
<protein>
    <submittedName>
        <fullName evidence="1">Uncharacterized protein</fullName>
    </submittedName>
</protein>
<gene>
    <name evidence="1" type="ORF">METZ01_LOCUS179554</name>
</gene>
<evidence type="ECO:0000313" key="1">
    <source>
        <dbReference type="EMBL" id="SVB26700.1"/>
    </source>
</evidence>
<accession>A0A382CKU6</accession>
<organism evidence="1">
    <name type="scientific">marine metagenome</name>
    <dbReference type="NCBI Taxonomy" id="408172"/>
    <lineage>
        <taxon>unclassified sequences</taxon>
        <taxon>metagenomes</taxon>
        <taxon>ecological metagenomes</taxon>
    </lineage>
</organism>
<sequence>MVPDFEDFLEEIFGGQLNAKMGFSLMCFV</sequence>